<evidence type="ECO:0000256" key="12">
    <source>
        <dbReference type="ARBA" id="ARBA00023224"/>
    </source>
</evidence>
<evidence type="ECO:0000256" key="15">
    <source>
        <dbReference type="SAM" id="SignalP"/>
    </source>
</evidence>
<evidence type="ECO:0000256" key="1">
    <source>
        <dbReference type="ARBA" id="ARBA00004651"/>
    </source>
</evidence>
<dbReference type="InterPro" id="IPR003591">
    <property type="entry name" value="Leu-rich_rpt_typical-subtyp"/>
</dbReference>
<keyword evidence="5 14" id="KW-0812">Transmembrane</keyword>
<evidence type="ECO:0000256" key="4">
    <source>
        <dbReference type="ARBA" id="ARBA00022614"/>
    </source>
</evidence>
<feature type="disulfide bond" evidence="13">
    <location>
        <begin position="91"/>
        <end position="106"/>
    </location>
</feature>
<dbReference type="EnsemblMetazoa" id="XM_024228260.1">
    <property type="protein sequence ID" value="XP_024084028.1"/>
    <property type="gene ID" value="LOC106662933"/>
</dbReference>
<keyword evidence="8" id="KW-0297">G-protein coupled receptor</keyword>
<evidence type="ECO:0000256" key="8">
    <source>
        <dbReference type="ARBA" id="ARBA00023040"/>
    </source>
</evidence>
<keyword evidence="9 14" id="KW-0472">Membrane</keyword>
<dbReference type="SMART" id="SM00369">
    <property type="entry name" value="LRR_TYP"/>
    <property type="match status" value="6"/>
</dbReference>
<dbReference type="PROSITE" id="PS01209">
    <property type="entry name" value="LDLRA_1"/>
    <property type="match status" value="3"/>
</dbReference>
<dbReference type="PROSITE" id="PS50068">
    <property type="entry name" value="LDLRA_2"/>
    <property type="match status" value="10"/>
</dbReference>
<evidence type="ECO:0000256" key="10">
    <source>
        <dbReference type="ARBA" id="ARBA00023157"/>
    </source>
</evidence>
<evidence type="ECO:0000256" key="9">
    <source>
        <dbReference type="ARBA" id="ARBA00023136"/>
    </source>
</evidence>
<feature type="transmembrane region" description="Helical" evidence="14">
    <location>
        <begin position="975"/>
        <end position="1000"/>
    </location>
</feature>
<evidence type="ECO:0000256" key="13">
    <source>
        <dbReference type="PROSITE-ProRule" id="PRU00124"/>
    </source>
</evidence>
<dbReference type="CDD" id="cd00112">
    <property type="entry name" value="LDLa"/>
    <property type="match status" value="10"/>
</dbReference>
<dbReference type="Gene3D" id="4.10.1220.10">
    <property type="entry name" value="EGF-type module"/>
    <property type="match status" value="1"/>
</dbReference>
<evidence type="ECO:0000256" key="14">
    <source>
        <dbReference type="SAM" id="Phobius"/>
    </source>
</evidence>
<sequence length="1154" mass="129371">MEMLLYFLALFFFTSSSEIQPTDRPGGEAEVSCMPAEDVFRCDETVCVAKTVRCNGIPDCPGAEDESVMECGCLENEFRCSNSCVDIVKRCDKHPDCAEGEDEKDCRTFICPTTHFKCNNHFCIPTEAVCNYQDDCGDGSDEADCQYRHCWHPEFTCINQECVPPGVLCDGNADCKDGSDEWDCTPENFVQCGDGSRIHKQYWCDGWPNCPDNHADELNCSKCDKPDEYKCSNGRCISRANVCDSQCDCVSANSTVCDDEIGCEKFYTTTNGMTNCIVGTSLACGTTERNRAEERCIASGFLCDGQNQCFNGKYLSDEFGCKESDVMSLPPSELFRCQDNRTLPKDLLCDFKIDCLDGDDETDCQASAADCAQEEFRCQNGQCVPIGSRCNMYTDCWDKTDEIGCHEVPCEEYRCKEGGQCVSNSSNCDFFLDCLDGSDEDNCTFVDCGPDEFRCQNGQCVDKKQRCFNSGNPREGCADLSHLIKCENVTCTPGQFKCKNGPCLNESLLCNKVIDCKDSWEDESNCTFHCSNSNCPCKDVHINCTGFGLGEIPETEKEITRFHFGGNRLNSSLHNGTFARLGRLVYLDLSNNSITHLTPMMFSTLWRLTVLNLQDNDIQVLENGTFYGLPNVNGLHLQGNRIRKIHALAFFGLSSLPNLVLRNLSIRNIEPHAFVGLRKVVSIDLSQNEIEHLLDGTLNGLPRLLYLNISSNRIKVIDPNVFRAVTTLEKLETDEFRFCCLAREVPSCSPPQDEFSSCEDLMSNMVLRVCVWALAVVATVGNLLVIACRARYKHCNQNAKFKWPTRGRKPFIEKKLFDSFPVRKPQTGVSDPNVHSFLITNLALGDLLMGSYLLLIALVDWHYRGVYIIHDSTWRSSPLCSFAGFISTFSSELSVFTLTVITLDRFLVIIFPFRVRRLEMKRTRMLMAFGWVIAACLSAIPLLHIDYFKNFYGRSGVCLALHITPDKPNGWEYSVFVFLFLNLVSFTVIAVGYLWMFLVARTTQHAVHKERTAYCTSESAMAWRMTLLVATDAACWVPIIILGVVSLAGFTVPTQVFAWVAVFILPLNAAVNPILYTLSTAPFLTPARHGFLSFRRSCKLSLSQDHRRTLSTGLNHYTGRGSVELYSMTRRSMRNSLDTSVTEQGVVLPLNKVK</sequence>
<dbReference type="SUPFAM" id="SSF52058">
    <property type="entry name" value="L domain-like"/>
    <property type="match status" value="1"/>
</dbReference>
<dbReference type="OMA" id="GADEYFC"/>
<feature type="disulfide bond" evidence="13">
    <location>
        <begin position="150"/>
        <end position="162"/>
    </location>
</feature>
<dbReference type="Proteomes" id="UP000494040">
    <property type="component" value="Unassembled WGS sequence"/>
</dbReference>
<reference evidence="17" key="1">
    <citation type="submission" date="2022-01" db="UniProtKB">
        <authorList>
            <consortium name="EnsemblMetazoa"/>
        </authorList>
    </citation>
    <scope>IDENTIFICATION</scope>
</reference>
<proteinExistence type="inferred from homology"/>
<evidence type="ECO:0000256" key="3">
    <source>
        <dbReference type="ARBA" id="ARBA00022475"/>
    </source>
</evidence>
<comment type="subcellular location">
    <subcellularLocation>
        <location evidence="1">Cell membrane</location>
        <topology evidence="1">Multi-pass membrane protein</topology>
    </subcellularLocation>
</comment>
<dbReference type="InterPro" id="IPR000276">
    <property type="entry name" value="GPCR_Rhodpsn"/>
</dbReference>
<dbReference type="PROSITE" id="PS50262">
    <property type="entry name" value="G_PROTEIN_RECEP_F1_2"/>
    <property type="match status" value="1"/>
</dbReference>
<dbReference type="RefSeq" id="XP_024084026.1">
    <property type="nucleotide sequence ID" value="XM_024228258.1"/>
</dbReference>
<dbReference type="SUPFAM" id="SSF57424">
    <property type="entry name" value="LDL receptor-like module"/>
    <property type="match status" value="8"/>
</dbReference>
<comment type="caution">
    <text evidence="13">Lacks conserved residue(s) required for the propagation of feature annotation.</text>
</comment>
<keyword evidence="11" id="KW-0675">Receptor</keyword>
<feature type="disulfide bond" evidence="13">
    <location>
        <begin position="448"/>
        <end position="460"/>
    </location>
</feature>
<keyword evidence="6" id="KW-0677">Repeat</keyword>
<dbReference type="RefSeq" id="XP_024084027.1">
    <property type="nucleotide sequence ID" value="XM_024228259.1"/>
</dbReference>
<comment type="similarity">
    <text evidence="2">Belongs to the G-protein coupled receptor 1 family.</text>
</comment>
<dbReference type="GO" id="GO:0007189">
    <property type="term" value="P:adenylate cyclase-activating G protein-coupled receptor signaling pathway"/>
    <property type="evidence" value="ECO:0007669"/>
    <property type="project" value="TreeGrafter"/>
</dbReference>
<dbReference type="InterPro" id="IPR032675">
    <property type="entry name" value="LRR_dom_sf"/>
</dbReference>
<accession>A0A8I6TKN6</accession>
<dbReference type="GO" id="GO:0008528">
    <property type="term" value="F:G protein-coupled peptide receptor activity"/>
    <property type="evidence" value="ECO:0007669"/>
    <property type="project" value="TreeGrafter"/>
</dbReference>
<feature type="disulfide bond" evidence="13">
    <location>
        <begin position="111"/>
        <end position="123"/>
    </location>
</feature>
<evidence type="ECO:0000256" key="5">
    <source>
        <dbReference type="ARBA" id="ARBA00022692"/>
    </source>
</evidence>
<dbReference type="PANTHER" id="PTHR24372:SF77">
    <property type="entry name" value="G-PROTEIN COUPLED RECEPTORS FAMILY 1 PROFILE DOMAIN-CONTAINING PROTEIN"/>
    <property type="match status" value="1"/>
</dbReference>
<feature type="transmembrane region" description="Helical" evidence="14">
    <location>
        <begin position="1056"/>
        <end position="1078"/>
    </location>
</feature>
<keyword evidence="4" id="KW-0433">Leucine-rich repeat</keyword>
<feature type="disulfide bond" evidence="13">
    <location>
        <begin position="378"/>
        <end position="396"/>
    </location>
</feature>
<feature type="transmembrane region" description="Helical" evidence="14">
    <location>
        <begin position="837"/>
        <end position="859"/>
    </location>
</feature>
<dbReference type="GO" id="GO:0005886">
    <property type="term" value="C:plasma membrane"/>
    <property type="evidence" value="ECO:0007669"/>
    <property type="project" value="UniProtKB-SubCell"/>
</dbReference>
<dbReference type="PANTHER" id="PTHR24372">
    <property type="entry name" value="GLYCOPROTEIN HORMONE RECEPTOR"/>
    <property type="match status" value="1"/>
</dbReference>
<feature type="disulfide bond" evidence="13">
    <location>
        <begin position="390"/>
        <end position="405"/>
    </location>
</feature>
<dbReference type="GeneID" id="106662933"/>
<feature type="disulfide bond" evidence="13">
    <location>
        <begin position="491"/>
        <end position="503"/>
    </location>
</feature>
<keyword evidence="7 14" id="KW-1133">Transmembrane helix</keyword>
<feature type="disulfide bond" evidence="13">
    <location>
        <begin position="337"/>
        <end position="355"/>
    </location>
</feature>
<dbReference type="GO" id="GO:0009755">
    <property type="term" value="P:hormone-mediated signaling pathway"/>
    <property type="evidence" value="ECO:0007669"/>
    <property type="project" value="TreeGrafter"/>
</dbReference>
<dbReference type="OrthoDB" id="6022531at2759"/>
<dbReference type="PRINTS" id="PR00261">
    <property type="entry name" value="LDLRECEPTOR"/>
</dbReference>
<dbReference type="InterPro" id="IPR002172">
    <property type="entry name" value="LDrepeatLR_classA_rpt"/>
</dbReference>
<dbReference type="PROSITE" id="PS00237">
    <property type="entry name" value="G_PROTEIN_RECEP_F1_1"/>
    <property type="match status" value="1"/>
</dbReference>
<feature type="transmembrane region" description="Helical" evidence="14">
    <location>
        <begin position="1021"/>
        <end position="1050"/>
    </location>
</feature>
<dbReference type="AlphaFoldDB" id="A0A8I6TKN6"/>
<dbReference type="SMART" id="SM00192">
    <property type="entry name" value="LDLa"/>
    <property type="match status" value="12"/>
</dbReference>
<dbReference type="InterPro" id="IPR001611">
    <property type="entry name" value="Leu-rich_rpt"/>
</dbReference>
<dbReference type="KEGG" id="clec:106662933"/>
<evidence type="ECO:0000256" key="2">
    <source>
        <dbReference type="ARBA" id="ARBA00010663"/>
    </source>
</evidence>
<evidence type="ECO:0000256" key="6">
    <source>
        <dbReference type="ARBA" id="ARBA00022737"/>
    </source>
</evidence>
<feature type="transmembrane region" description="Helical" evidence="14">
    <location>
        <begin position="925"/>
        <end position="945"/>
    </location>
</feature>
<evidence type="ECO:0000256" key="11">
    <source>
        <dbReference type="ARBA" id="ARBA00023170"/>
    </source>
</evidence>
<organism evidence="17 18">
    <name type="scientific">Cimex lectularius</name>
    <name type="common">Bed bug</name>
    <name type="synonym">Acanthia lectularia</name>
    <dbReference type="NCBI Taxonomy" id="79782"/>
    <lineage>
        <taxon>Eukaryota</taxon>
        <taxon>Metazoa</taxon>
        <taxon>Ecdysozoa</taxon>
        <taxon>Arthropoda</taxon>
        <taxon>Hexapoda</taxon>
        <taxon>Insecta</taxon>
        <taxon>Pterygota</taxon>
        <taxon>Neoptera</taxon>
        <taxon>Paraneoptera</taxon>
        <taxon>Hemiptera</taxon>
        <taxon>Heteroptera</taxon>
        <taxon>Panheteroptera</taxon>
        <taxon>Cimicomorpha</taxon>
        <taxon>Cimicidae</taxon>
        <taxon>Cimex</taxon>
    </lineage>
</organism>
<feature type="disulfide bond" evidence="13">
    <location>
        <begin position="118"/>
        <end position="136"/>
    </location>
</feature>
<feature type="disulfide bond" evidence="13">
    <location>
        <begin position="349"/>
        <end position="364"/>
    </location>
</feature>
<feature type="domain" description="G-protein coupled receptors family 1 profile" evidence="16">
    <location>
        <begin position="781"/>
        <end position="1076"/>
    </location>
</feature>
<dbReference type="Pfam" id="PF00001">
    <property type="entry name" value="7tm_1"/>
    <property type="match status" value="1"/>
</dbReference>
<evidence type="ECO:0000256" key="7">
    <source>
        <dbReference type="ARBA" id="ARBA00022989"/>
    </source>
</evidence>
<feature type="disulfide bond" evidence="13">
    <location>
        <begin position="498"/>
        <end position="516"/>
    </location>
</feature>
<dbReference type="CDD" id="cd15137">
    <property type="entry name" value="7tmA_Relaxin_R"/>
    <property type="match status" value="1"/>
</dbReference>
<feature type="chain" id="PRO_5035141708" description="G-protein coupled receptors family 1 profile domain-containing protein" evidence="15">
    <location>
        <begin position="20"/>
        <end position="1154"/>
    </location>
</feature>
<dbReference type="InterPro" id="IPR036055">
    <property type="entry name" value="LDL_receptor-like_sf"/>
</dbReference>
<keyword evidence="3" id="KW-1003">Cell membrane</keyword>
<feature type="disulfide bond" evidence="13">
    <location>
        <begin position="231"/>
        <end position="249"/>
    </location>
</feature>
<dbReference type="Gene3D" id="3.80.10.10">
    <property type="entry name" value="Ribonuclease Inhibitor"/>
    <property type="match status" value="1"/>
</dbReference>
<dbReference type="RefSeq" id="XP_024084028.1">
    <property type="nucleotide sequence ID" value="XM_024228260.1"/>
</dbReference>
<feature type="disulfide bond" evidence="13">
    <location>
        <begin position="169"/>
        <end position="184"/>
    </location>
</feature>
<dbReference type="EnsemblMetazoa" id="XM_024228259.1">
    <property type="protein sequence ID" value="XP_024084027.1"/>
    <property type="gene ID" value="LOC106662933"/>
</dbReference>
<feature type="disulfide bond" evidence="13">
    <location>
        <begin position="42"/>
        <end position="60"/>
    </location>
</feature>
<feature type="transmembrane region" description="Helical" evidence="14">
    <location>
        <begin position="893"/>
        <end position="913"/>
    </location>
</feature>
<dbReference type="EnsemblMetazoa" id="XM_024228258.1">
    <property type="protein sequence ID" value="XP_024084026.1"/>
    <property type="gene ID" value="LOC106662933"/>
</dbReference>
<evidence type="ECO:0000313" key="17">
    <source>
        <dbReference type="EnsemblMetazoa" id="XP_024084027.1"/>
    </source>
</evidence>
<name>A0A8I6TKN6_CIMLE</name>
<keyword evidence="10 13" id="KW-1015">Disulfide bond</keyword>
<feature type="signal peptide" evidence="15">
    <location>
        <begin position="1"/>
        <end position="19"/>
    </location>
</feature>
<keyword evidence="12" id="KW-0807">Transducer</keyword>
<feature type="disulfide bond" evidence="13">
    <location>
        <begin position="428"/>
        <end position="443"/>
    </location>
</feature>
<dbReference type="Gene3D" id="4.10.400.10">
    <property type="entry name" value="Low-density Lipoprotein Receptor"/>
    <property type="match status" value="9"/>
</dbReference>
<feature type="disulfide bond" evidence="13">
    <location>
        <begin position="371"/>
        <end position="383"/>
    </location>
</feature>
<dbReference type="Pfam" id="PF13855">
    <property type="entry name" value="LRR_8"/>
    <property type="match status" value="2"/>
</dbReference>
<feature type="transmembrane region" description="Helical" evidence="14">
    <location>
        <begin position="765"/>
        <end position="787"/>
    </location>
</feature>
<dbReference type="Gene3D" id="1.20.1070.10">
    <property type="entry name" value="Rhodopsin 7-helix transmembrane proteins"/>
    <property type="match status" value="1"/>
</dbReference>
<dbReference type="InterPro" id="IPR023415">
    <property type="entry name" value="LDLR_class-A_CS"/>
</dbReference>
<keyword evidence="15" id="KW-0732">Signal</keyword>
<dbReference type="SUPFAM" id="SSF81321">
    <property type="entry name" value="Family A G protein-coupled receptor-like"/>
    <property type="match status" value="1"/>
</dbReference>
<dbReference type="Pfam" id="PF00057">
    <property type="entry name" value="Ldl_recept_a"/>
    <property type="match status" value="5"/>
</dbReference>
<feature type="disulfide bond" evidence="13">
    <location>
        <begin position="157"/>
        <end position="175"/>
    </location>
</feature>
<keyword evidence="18" id="KW-1185">Reference proteome</keyword>
<feature type="disulfide bond" evidence="13">
    <location>
        <begin position="130"/>
        <end position="145"/>
    </location>
</feature>
<evidence type="ECO:0000259" key="16">
    <source>
        <dbReference type="PROSITE" id="PS50262"/>
    </source>
</evidence>
<dbReference type="InterPro" id="IPR017452">
    <property type="entry name" value="GPCR_Rhodpsn_7TM"/>
</dbReference>
<evidence type="ECO:0000313" key="18">
    <source>
        <dbReference type="Proteomes" id="UP000494040"/>
    </source>
</evidence>
<dbReference type="PROSITE" id="PS51450">
    <property type="entry name" value="LRR"/>
    <property type="match status" value="2"/>
</dbReference>
<protein>
    <recommendedName>
        <fullName evidence="16">G-protein coupled receptors family 1 profile domain-containing protein</fullName>
    </recommendedName>
</protein>